<feature type="compositionally biased region" description="Basic and acidic residues" evidence="1">
    <location>
        <begin position="472"/>
        <end position="483"/>
    </location>
</feature>
<feature type="region of interest" description="Disordered" evidence="1">
    <location>
        <begin position="1031"/>
        <end position="1058"/>
    </location>
</feature>
<feature type="compositionally biased region" description="Low complexity" evidence="1">
    <location>
        <begin position="124"/>
        <end position="165"/>
    </location>
</feature>
<evidence type="ECO:0000313" key="3">
    <source>
        <dbReference type="Proteomes" id="UP001189429"/>
    </source>
</evidence>
<feature type="region of interest" description="Disordered" evidence="1">
    <location>
        <begin position="753"/>
        <end position="774"/>
    </location>
</feature>
<feature type="region of interest" description="Disordered" evidence="1">
    <location>
        <begin position="452"/>
        <end position="483"/>
    </location>
</feature>
<evidence type="ECO:0000256" key="1">
    <source>
        <dbReference type="SAM" id="MobiDB-lite"/>
    </source>
</evidence>
<accession>A0ABN9PJP1</accession>
<dbReference type="Proteomes" id="UP001189429">
    <property type="component" value="Unassembled WGS sequence"/>
</dbReference>
<organism evidence="2 3">
    <name type="scientific">Prorocentrum cordatum</name>
    <dbReference type="NCBI Taxonomy" id="2364126"/>
    <lineage>
        <taxon>Eukaryota</taxon>
        <taxon>Sar</taxon>
        <taxon>Alveolata</taxon>
        <taxon>Dinophyceae</taxon>
        <taxon>Prorocentrales</taxon>
        <taxon>Prorocentraceae</taxon>
        <taxon>Prorocentrum</taxon>
    </lineage>
</organism>
<gene>
    <name evidence="2" type="ORF">PCOR1329_LOCUS3587</name>
</gene>
<evidence type="ECO:0000313" key="2">
    <source>
        <dbReference type="EMBL" id="CAK0793210.1"/>
    </source>
</evidence>
<reference evidence="2" key="1">
    <citation type="submission" date="2023-10" db="EMBL/GenBank/DDBJ databases">
        <authorList>
            <person name="Chen Y."/>
            <person name="Shah S."/>
            <person name="Dougan E. K."/>
            <person name="Thang M."/>
            <person name="Chan C."/>
        </authorList>
    </citation>
    <scope>NUCLEOTIDE SEQUENCE [LARGE SCALE GENOMIC DNA]</scope>
</reference>
<feature type="compositionally biased region" description="Gly residues" evidence="1">
    <location>
        <begin position="761"/>
        <end position="774"/>
    </location>
</feature>
<feature type="compositionally biased region" description="Gly residues" evidence="1">
    <location>
        <begin position="14"/>
        <end position="29"/>
    </location>
</feature>
<feature type="region of interest" description="Disordered" evidence="1">
    <location>
        <begin position="1"/>
        <end position="204"/>
    </location>
</feature>
<dbReference type="PANTHER" id="PTHR20837">
    <property type="entry name" value="CENTROSOMAL PROTEIN-RELATED"/>
    <property type="match status" value="1"/>
</dbReference>
<dbReference type="EMBL" id="CAUYUJ010000920">
    <property type="protein sequence ID" value="CAK0793210.1"/>
    <property type="molecule type" value="Genomic_DNA"/>
</dbReference>
<dbReference type="InterPro" id="IPR052434">
    <property type="entry name" value="Tectonic-like_complex_comp"/>
</dbReference>
<comment type="caution">
    <text evidence="2">The sequence shown here is derived from an EMBL/GenBank/DDBJ whole genome shotgun (WGS) entry which is preliminary data.</text>
</comment>
<feature type="compositionally biased region" description="Gly residues" evidence="1">
    <location>
        <begin position="1036"/>
        <end position="1046"/>
    </location>
</feature>
<proteinExistence type="predicted"/>
<protein>
    <submittedName>
        <fullName evidence="2">Uncharacterized protein</fullName>
    </submittedName>
</protein>
<feature type="non-terminal residue" evidence="2">
    <location>
        <position position="1092"/>
    </location>
</feature>
<name>A0ABN9PJP1_9DINO</name>
<feature type="compositionally biased region" description="Basic and acidic residues" evidence="1">
    <location>
        <begin position="186"/>
        <end position="196"/>
    </location>
</feature>
<feature type="region of interest" description="Disordered" evidence="1">
    <location>
        <begin position="1071"/>
        <end position="1092"/>
    </location>
</feature>
<keyword evidence="3" id="KW-1185">Reference proteome</keyword>
<dbReference type="PANTHER" id="PTHR20837:SF0">
    <property type="entry name" value="COILED-COIL AND C2 DOMAIN-CONTAINING PROTEIN 2A"/>
    <property type="match status" value="1"/>
</dbReference>
<sequence>MAYQPPAGSYGAPGVEGWGAGPALGGQPGWGQQADASRFGGGAHRPFDPAPQTYGAPQAGLGYQTGHQAGYQASYGSGAFAPPQSGYQAGYGGGAAAPQQQGYQTGHGEPDPGATGSSGGGCGARAPPGAGAPASWLAAPPAEEGPAEQAEAQPDSPSRPRSASDLFAGTLRRRSKPSSADAGGEAARRESRDRTPPRRRPAAVRVVEESAHLLPLCLARAGRPLACRLHSLATGLLSLLAEEPSAWLAPMFAAAPGKGGEEGEAAGERWDAAADDGLFRAATSLHRLEPWNLERLRLQLGRSLQAHSAGGGRPAAEAASWEAAELEADRDCEPLGCGPCAPRLVHGDLGSLQDAALPLGLSLRTRSHTRMKRRMLMATQLYELRLDVVRATLLHAPAGSAGGAFDCEEGRAAALLQELYSRYQREAEVDLTLQLDARLDALVAHGGELEAQATREQQEREAQAEAAQGHLPEPRAAGHGEEGGAREAYLRHLEDRRKLRARRDDGQRRLERLCRQLYDQWRKLVDIRQRQGFTSTPWRLRAQEEPHSQLQDAERRRRNVEAEVREHLWLRGAPGQDPSRIREVQENIENNWDKLRPPGMPSYRFELTATEEVTPTEGLRALYREKRDAALSREIARRRLVGRARVCVVCRVADRVVGRSPLFSLHWDTWSTASHAALEGGPAGQEAPLHSFDLAVRYMPKSVFLTVHVATHGRCGPCFRRWRKASEAEVELPGQDGRRVTHAAVLEQRLQFGPAAEAGEDGGGLPRQDGGARGSFGGELLVQASWPGDCNSSDLVVPPRQTYEEGHFVRNAAMGVCMPCRQSSPALAAQHKSPREKLDERLAGLRYDPQDPENARVLLESAAPRALPGYDVTRLGMEYSRLKAPGKSRRLKQLRDRAEHATHSTEQVLVPAFEREVKLDNQDEDQYLFRSAADGSTSQVQVQHRDDFVKRVQARLRKTAIVKTHVSYKSIVREHGQETQESNLMEKLAVLATLFQPKQTLRPAGERKVLQAAARAARVHVSLSKLHNAPVRVTGRGRGPAGGGAYGPQVPAGSYGSQPPAGSYGLPATYGGAAGMPPPGGSYGGFPPHGSG</sequence>